<protein>
    <submittedName>
        <fullName evidence="2">Uncharacterized protein</fullName>
    </submittedName>
</protein>
<evidence type="ECO:0000256" key="1">
    <source>
        <dbReference type="SAM" id="MobiDB-lite"/>
    </source>
</evidence>
<evidence type="ECO:0000313" key="3">
    <source>
        <dbReference type="Proteomes" id="UP001054837"/>
    </source>
</evidence>
<feature type="region of interest" description="Disordered" evidence="1">
    <location>
        <begin position="55"/>
        <end position="74"/>
    </location>
</feature>
<organism evidence="2 3">
    <name type="scientific">Caerostris darwini</name>
    <dbReference type="NCBI Taxonomy" id="1538125"/>
    <lineage>
        <taxon>Eukaryota</taxon>
        <taxon>Metazoa</taxon>
        <taxon>Ecdysozoa</taxon>
        <taxon>Arthropoda</taxon>
        <taxon>Chelicerata</taxon>
        <taxon>Arachnida</taxon>
        <taxon>Araneae</taxon>
        <taxon>Araneomorphae</taxon>
        <taxon>Entelegynae</taxon>
        <taxon>Araneoidea</taxon>
        <taxon>Araneidae</taxon>
        <taxon>Caerostris</taxon>
    </lineage>
</organism>
<gene>
    <name evidence="2" type="ORF">CDAR_443321</name>
</gene>
<name>A0AAV4SIJ1_9ARAC</name>
<dbReference type="Proteomes" id="UP001054837">
    <property type="component" value="Unassembled WGS sequence"/>
</dbReference>
<proteinExistence type="predicted"/>
<keyword evidence="3" id="KW-1185">Reference proteome</keyword>
<comment type="caution">
    <text evidence="2">The sequence shown here is derived from an EMBL/GenBank/DDBJ whole genome shotgun (WGS) entry which is preliminary data.</text>
</comment>
<sequence length="124" mass="14054">MRSVRRRMSSRYSILVHVLRSMSDVTELMTSVIVWWRSLAPRTGVASTISLIEPNRKKSGGVKSGDRDGQTVGPSRLIYGWENVSSEERRTSELKCGGVPSYWNITFGCKESSCWKTNCSDIYR</sequence>
<dbReference type="EMBL" id="BPLQ01008044">
    <property type="protein sequence ID" value="GIY34253.1"/>
    <property type="molecule type" value="Genomic_DNA"/>
</dbReference>
<evidence type="ECO:0000313" key="2">
    <source>
        <dbReference type="EMBL" id="GIY34253.1"/>
    </source>
</evidence>
<reference evidence="2 3" key="1">
    <citation type="submission" date="2021-06" db="EMBL/GenBank/DDBJ databases">
        <title>Caerostris darwini draft genome.</title>
        <authorList>
            <person name="Kono N."/>
            <person name="Arakawa K."/>
        </authorList>
    </citation>
    <scope>NUCLEOTIDE SEQUENCE [LARGE SCALE GENOMIC DNA]</scope>
</reference>
<accession>A0AAV4SIJ1</accession>
<dbReference type="AlphaFoldDB" id="A0AAV4SIJ1"/>